<gene>
    <name evidence="10" type="ORF">MGAL_10B087245</name>
</gene>
<dbReference type="OrthoDB" id="194358at2759"/>
<dbReference type="GO" id="GO:0019706">
    <property type="term" value="F:protein-cysteine S-palmitoyltransferase activity"/>
    <property type="evidence" value="ECO:0007669"/>
    <property type="project" value="UniProtKB-EC"/>
</dbReference>
<evidence type="ECO:0000256" key="8">
    <source>
        <dbReference type="RuleBase" id="RU079119"/>
    </source>
</evidence>
<name>A0A8B6BLW1_MYTGA</name>
<evidence type="ECO:0000259" key="9">
    <source>
        <dbReference type="Pfam" id="PF01529"/>
    </source>
</evidence>
<evidence type="ECO:0000256" key="6">
    <source>
        <dbReference type="ARBA" id="ARBA00023136"/>
    </source>
</evidence>
<keyword evidence="4 8" id="KW-1133">Transmembrane helix</keyword>
<organism evidence="10 11">
    <name type="scientific">Mytilus galloprovincialis</name>
    <name type="common">Mediterranean mussel</name>
    <dbReference type="NCBI Taxonomy" id="29158"/>
    <lineage>
        <taxon>Eukaryota</taxon>
        <taxon>Metazoa</taxon>
        <taxon>Spiralia</taxon>
        <taxon>Lophotrochozoa</taxon>
        <taxon>Mollusca</taxon>
        <taxon>Bivalvia</taxon>
        <taxon>Autobranchia</taxon>
        <taxon>Pteriomorphia</taxon>
        <taxon>Mytilida</taxon>
        <taxon>Mytiloidea</taxon>
        <taxon>Mytilidae</taxon>
        <taxon>Mytilinae</taxon>
        <taxon>Mytilus</taxon>
    </lineage>
</organism>
<comment type="caution">
    <text evidence="10">The sequence shown here is derived from an EMBL/GenBank/DDBJ whole genome shotgun (WGS) entry which is preliminary data.</text>
</comment>
<feature type="transmembrane region" description="Helical" evidence="8">
    <location>
        <begin position="302"/>
        <end position="320"/>
    </location>
</feature>
<feature type="transmembrane region" description="Helical" evidence="8">
    <location>
        <begin position="357"/>
        <end position="380"/>
    </location>
</feature>
<comment type="domain">
    <text evidence="8">The DHHC domain is required for palmitoyltransferase activity.</text>
</comment>
<comment type="subcellular location">
    <subcellularLocation>
        <location evidence="1">Membrane</location>
        <topology evidence="1">Multi-pass membrane protein</topology>
    </subcellularLocation>
</comment>
<keyword evidence="8" id="KW-0012">Acyltransferase</keyword>
<dbReference type="InterPro" id="IPR002110">
    <property type="entry name" value="Ankyrin_rpt"/>
</dbReference>
<protein>
    <recommendedName>
        <fullName evidence="8">Palmitoyltransferase</fullName>
        <ecNumber evidence="8">2.3.1.225</ecNumber>
    </recommendedName>
</protein>
<comment type="similarity">
    <text evidence="8">Belongs to the DHHC palmitoyltransferase family.</text>
</comment>
<dbReference type="EMBL" id="UYJE01000382">
    <property type="protein sequence ID" value="VDH92777.1"/>
    <property type="molecule type" value="Genomic_DNA"/>
</dbReference>
<dbReference type="SMART" id="SM00248">
    <property type="entry name" value="ANK"/>
    <property type="match status" value="6"/>
</dbReference>
<keyword evidence="5 7" id="KW-0040">ANK repeat</keyword>
<evidence type="ECO:0000256" key="3">
    <source>
        <dbReference type="ARBA" id="ARBA00022737"/>
    </source>
</evidence>
<dbReference type="Proteomes" id="UP000596742">
    <property type="component" value="Unassembled WGS sequence"/>
</dbReference>
<dbReference type="PROSITE" id="PS50216">
    <property type="entry name" value="DHHC"/>
    <property type="match status" value="1"/>
</dbReference>
<feature type="repeat" description="ANK" evidence="7">
    <location>
        <begin position="92"/>
        <end position="124"/>
    </location>
</feature>
<dbReference type="EC" id="2.3.1.225" evidence="8"/>
<dbReference type="AlphaFoldDB" id="A0A8B6BLW1"/>
<keyword evidence="3" id="KW-0677">Repeat</keyword>
<feature type="transmembrane region" description="Helical" evidence="8">
    <location>
        <begin position="332"/>
        <end position="351"/>
    </location>
</feature>
<dbReference type="PANTHER" id="PTHR24161">
    <property type="entry name" value="ANK_REP_REGION DOMAIN-CONTAINING PROTEIN-RELATED"/>
    <property type="match status" value="1"/>
</dbReference>
<evidence type="ECO:0000256" key="1">
    <source>
        <dbReference type="ARBA" id="ARBA00004141"/>
    </source>
</evidence>
<reference evidence="10" key="1">
    <citation type="submission" date="2018-11" db="EMBL/GenBank/DDBJ databases">
        <authorList>
            <person name="Alioto T."/>
            <person name="Alioto T."/>
        </authorList>
    </citation>
    <scope>NUCLEOTIDE SEQUENCE</scope>
</reference>
<feature type="transmembrane region" description="Helical" evidence="8">
    <location>
        <begin position="269"/>
        <end position="290"/>
    </location>
</feature>
<evidence type="ECO:0000313" key="10">
    <source>
        <dbReference type="EMBL" id="VDH92777.1"/>
    </source>
</evidence>
<dbReference type="Pfam" id="PF01529">
    <property type="entry name" value="DHHC"/>
    <property type="match status" value="1"/>
</dbReference>
<feature type="transmembrane region" description="Helical" evidence="8">
    <location>
        <begin position="459"/>
        <end position="483"/>
    </location>
</feature>
<dbReference type="SUPFAM" id="SSF48403">
    <property type="entry name" value="Ankyrin repeat"/>
    <property type="match status" value="1"/>
</dbReference>
<dbReference type="GO" id="GO:0016020">
    <property type="term" value="C:membrane"/>
    <property type="evidence" value="ECO:0007669"/>
    <property type="project" value="UniProtKB-SubCell"/>
</dbReference>
<keyword evidence="6 8" id="KW-0472">Membrane</keyword>
<keyword evidence="2 8" id="KW-0812">Transmembrane</keyword>
<keyword evidence="8" id="KW-0808">Transferase</keyword>
<feature type="domain" description="Palmitoyltransferase DHHC" evidence="9">
    <location>
        <begin position="412"/>
        <end position="536"/>
    </location>
</feature>
<evidence type="ECO:0000256" key="5">
    <source>
        <dbReference type="ARBA" id="ARBA00023043"/>
    </source>
</evidence>
<feature type="transmembrane region" description="Helical" evidence="8">
    <location>
        <begin position="503"/>
        <end position="523"/>
    </location>
</feature>
<proteinExistence type="inferred from homology"/>
<accession>A0A8B6BLW1</accession>
<evidence type="ECO:0000256" key="4">
    <source>
        <dbReference type="ARBA" id="ARBA00022989"/>
    </source>
</evidence>
<dbReference type="Pfam" id="PF12796">
    <property type="entry name" value="Ank_2"/>
    <property type="match status" value="2"/>
</dbReference>
<evidence type="ECO:0000256" key="7">
    <source>
        <dbReference type="PROSITE-ProRule" id="PRU00023"/>
    </source>
</evidence>
<evidence type="ECO:0000313" key="11">
    <source>
        <dbReference type="Proteomes" id="UP000596742"/>
    </source>
</evidence>
<dbReference type="Gene3D" id="1.25.40.20">
    <property type="entry name" value="Ankyrin repeat-containing domain"/>
    <property type="match status" value="2"/>
</dbReference>
<dbReference type="PROSITE" id="PS50297">
    <property type="entry name" value="ANK_REP_REGION"/>
    <property type="match status" value="2"/>
</dbReference>
<dbReference type="InterPro" id="IPR036770">
    <property type="entry name" value="Ankyrin_rpt-contain_sf"/>
</dbReference>
<dbReference type="InterPro" id="IPR001594">
    <property type="entry name" value="Palmitoyltrfase_DHHC"/>
</dbReference>
<keyword evidence="11" id="KW-1185">Reference proteome</keyword>
<evidence type="ECO:0000256" key="2">
    <source>
        <dbReference type="ARBA" id="ARBA00022692"/>
    </source>
</evidence>
<feature type="repeat" description="ANK" evidence="7">
    <location>
        <begin position="59"/>
        <end position="91"/>
    </location>
</feature>
<dbReference type="PROSITE" id="PS50088">
    <property type="entry name" value="ANK_REPEAT"/>
    <property type="match status" value="2"/>
</dbReference>
<sequence>MTSKNDDYPKVTYNEGVSAKPTGTSEHQLLMQAISTNAGLLVQQLIQKNPQVVHERGWHGQTALHKACLIGDYSMCFILLESGADPNALNEFDETPLHYACKRGVPTVIHLLVQKGGNLDAVDKNGMSMCHHAAQTGSVFALIYLYTLRPSYPQVNRQFQLPLHIACHFGHVDAFKYLLKKEESDLKQADADGNNVLHIAAREGHQGLCWDILKNSSGQVIHATNNDGYTPADLASQRDKYGHKVIAPLLRDLQKHKPLNFMVTDPRWLWYWTLLKPFLVYLIILIVITIFDGAYGEGYQGFIMIVGLCYLLWAVAKNIHRLDHISRMQNPIFAGAFGAGLVHTSAHYWLYLSPLTGNYTILSILSIVLMIITYYMYYLLLTKNAGVVTQSKFDSVGNRRMTIVDLCIPQQKLDDYCTFCEIVKPRRTKHCRLCEQCFEEMDHHCLFLLKCVAKNNHVLFIWFLIMCVLSMIIYEIHISIYISMVTIDITWGRILYILFYDDAWTLSLALANAVSILWGVNLIRFQLSVVSKGQLTAIQVHTKKQSALTTEEKFWNIINFMRFRPPYAKDPYLAAQNLIQV</sequence>
<comment type="catalytic activity">
    <reaction evidence="8">
        <text>L-cysteinyl-[protein] + hexadecanoyl-CoA = S-hexadecanoyl-L-cysteinyl-[protein] + CoA</text>
        <dbReference type="Rhea" id="RHEA:36683"/>
        <dbReference type="Rhea" id="RHEA-COMP:10131"/>
        <dbReference type="Rhea" id="RHEA-COMP:11032"/>
        <dbReference type="ChEBI" id="CHEBI:29950"/>
        <dbReference type="ChEBI" id="CHEBI:57287"/>
        <dbReference type="ChEBI" id="CHEBI:57379"/>
        <dbReference type="ChEBI" id="CHEBI:74151"/>
        <dbReference type="EC" id="2.3.1.225"/>
    </reaction>
</comment>
<dbReference type="PANTHER" id="PTHR24161:SF118">
    <property type="entry name" value="PALMITOYLTRANSFERASE"/>
    <property type="match status" value="1"/>
</dbReference>